<dbReference type="InterPro" id="IPR038573">
    <property type="entry name" value="BrnT_sf"/>
</dbReference>
<keyword evidence="2" id="KW-1185">Reference proteome</keyword>
<evidence type="ECO:0000313" key="2">
    <source>
        <dbReference type="Proteomes" id="UP000032352"/>
    </source>
</evidence>
<gene>
    <name evidence="1" type="ORF">SG34_007180</name>
</gene>
<dbReference type="AlphaFoldDB" id="A0AAE9Z7J1"/>
<dbReference type="EMBL" id="CP059733">
    <property type="protein sequence ID" value="WDE08166.1"/>
    <property type="molecule type" value="Genomic_DNA"/>
</dbReference>
<dbReference type="Proteomes" id="UP000032352">
    <property type="component" value="Chromosome"/>
</dbReference>
<reference evidence="1 2" key="2">
    <citation type="journal article" date="2022" name="Mar. Drugs">
        <title>Bioassay-Guided Fractionation Leads to the Detection of Cholic Acid Generated by the Rare Thalassomonas sp.</title>
        <authorList>
            <person name="Pheiffer F."/>
            <person name="Schneider Y.K."/>
            <person name="Hansen E.H."/>
            <person name="Andersen J.H."/>
            <person name="Isaksson J."/>
            <person name="Busche T."/>
            <person name="R C."/>
            <person name="Kalinowski J."/>
            <person name="Zyl L.V."/>
            <person name="Trindade M."/>
        </authorList>
    </citation>
    <scope>NUCLEOTIDE SEQUENCE [LARGE SCALE GENOMIC DNA]</scope>
    <source>
        <strain evidence="1 2">XOM25</strain>
    </source>
</reference>
<organism evidence="1 2">
    <name type="scientific">Thalassomonas viridans</name>
    <dbReference type="NCBI Taxonomy" id="137584"/>
    <lineage>
        <taxon>Bacteria</taxon>
        <taxon>Pseudomonadati</taxon>
        <taxon>Pseudomonadota</taxon>
        <taxon>Gammaproteobacteria</taxon>
        <taxon>Alteromonadales</taxon>
        <taxon>Colwelliaceae</taxon>
        <taxon>Thalassomonas</taxon>
    </lineage>
</organism>
<reference evidence="1 2" key="1">
    <citation type="journal article" date="2015" name="Genome Announc.">
        <title>Draft Genome Sequences of Marine Isolates of Thalassomonas viridans and Thalassomonas actiniarum.</title>
        <authorList>
            <person name="Olonade I."/>
            <person name="van Zyl L.J."/>
            <person name="Trindade M."/>
        </authorList>
    </citation>
    <scope>NUCLEOTIDE SEQUENCE [LARGE SCALE GENOMIC DNA]</scope>
    <source>
        <strain evidence="1 2">XOM25</strain>
    </source>
</reference>
<dbReference type="InterPro" id="IPR007460">
    <property type="entry name" value="BrnT_toxin"/>
</dbReference>
<proteinExistence type="predicted"/>
<evidence type="ECO:0000313" key="1">
    <source>
        <dbReference type="EMBL" id="WDE08166.1"/>
    </source>
</evidence>
<protein>
    <submittedName>
        <fullName evidence="1">BrnT family toxin</fullName>
    </submittedName>
</protein>
<dbReference type="KEGG" id="tvd:SG34_007180"/>
<name>A0AAE9Z7J1_9GAMM</name>
<dbReference type="Pfam" id="PF04365">
    <property type="entry name" value="BrnT_toxin"/>
    <property type="match status" value="1"/>
</dbReference>
<dbReference type="RefSeq" id="WP_084724051.1">
    <property type="nucleotide sequence ID" value="NZ_CP059733.1"/>
</dbReference>
<sequence length="101" mass="11885">MSFCNFEWDRNKAESNIKEHGVTFEEAKSVFFDEFGRLIPDPDSSIGEEWFILLGQSSEIKTLVVCHCYKAEDGRIRSISARKATTHERKQYERFRYARTI</sequence>
<accession>A0AAE9Z7J1</accession>
<dbReference type="Gene3D" id="3.10.450.530">
    <property type="entry name" value="Ribonuclease toxin, BrnT, of type II toxin-antitoxin system"/>
    <property type="match status" value="1"/>
</dbReference>